<dbReference type="PANTHER" id="PTHR34223">
    <property type="entry name" value="OS11G0201299 PROTEIN"/>
    <property type="match status" value="1"/>
</dbReference>
<feature type="region of interest" description="Disordered" evidence="1">
    <location>
        <begin position="442"/>
        <end position="539"/>
    </location>
</feature>
<evidence type="ECO:0000256" key="1">
    <source>
        <dbReference type="SAM" id="MobiDB-lite"/>
    </source>
</evidence>
<dbReference type="SUPFAM" id="SSF52047">
    <property type="entry name" value="RNI-like"/>
    <property type="match status" value="1"/>
</dbReference>
<name>A0A835E2R5_9POAL</name>
<sequence length="609" mass="68075">MWIRHAIRRNARAIQLTGHATLFAELHPKDFVSRHLKILKLYYADVFDSFTRLLSSRCPCLEELELKDCLVGGRDITSVSLKRLAMLKCAFSKKLLVDTPNLVSVRCIAPEICVPLFKDFGALVTGSVMLDDSLLPCQEFEKHQEDDDYDDESSRTSDDDHDNNSDESHYSDDFRDEYSNDIKDNHDYVGDINSDSDTYEYGEIANGYEDKQFDNCDDGHDCIKDSKYHGCRGKYVINDYEKLGGQNVLRSLSSDQNLELLGHSGEIFSFTHFCTCSASGSEKKISPPFRLLVSGEKGSTRCAGRRRAAADAERARRGLRAWEVVRTCVLSRRWRRVWASAPCVDLRPRHGLDDGDDGAPEDLARFACRLFRGRDASAAVDTLRLRSSDPDGAFSEEDARAWIRAAIEPKVRALHLVGYRDGPAALERAAFVDDFEDFSKDEFDETTDYDDDTRDNEVGYHKNRKGNTKPMVMSDDYVSDGDTDGETDDDELDETSDDDSDNGKKRKCKAGSGYGFGLPQKMHRPGGYKDDYGSDIESDDNTFEYNDIANDCDESSYDGVCQSSGKDCSHQAYGENSGSNDSKVLGGHNVPHSLSNATSLELLADAGEV</sequence>
<comment type="caution">
    <text evidence="2">The sequence shown here is derived from an EMBL/GenBank/DDBJ whole genome shotgun (WGS) entry which is preliminary data.</text>
</comment>
<reference evidence="2" key="1">
    <citation type="submission" date="2020-07" db="EMBL/GenBank/DDBJ databases">
        <title>Genome sequence and genetic diversity analysis of an under-domesticated orphan crop, white fonio (Digitaria exilis).</title>
        <authorList>
            <person name="Bennetzen J.L."/>
            <person name="Chen S."/>
            <person name="Ma X."/>
            <person name="Wang X."/>
            <person name="Yssel A.E.J."/>
            <person name="Chaluvadi S.R."/>
            <person name="Johnson M."/>
            <person name="Gangashetty P."/>
            <person name="Hamidou F."/>
            <person name="Sanogo M.D."/>
            <person name="Zwaenepoel A."/>
            <person name="Wallace J."/>
            <person name="Van De Peer Y."/>
            <person name="Van Deynze A."/>
        </authorList>
    </citation>
    <scope>NUCLEOTIDE SEQUENCE</scope>
    <source>
        <tissue evidence="2">Leaves</tissue>
    </source>
</reference>
<organism evidence="2 3">
    <name type="scientific">Digitaria exilis</name>
    <dbReference type="NCBI Taxonomy" id="1010633"/>
    <lineage>
        <taxon>Eukaryota</taxon>
        <taxon>Viridiplantae</taxon>
        <taxon>Streptophyta</taxon>
        <taxon>Embryophyta</taxon>
        <taxon>Tracheophyta</taxon>
        <taxon>Spermatophyta</taxon>
        <taxon>Magnoliopsida</taxon>
        <taxon>Liliopsida</taxon>
        <taxon>Poales</taxon>
        <taxon>Poaceae</taxon>
        <taxon>PACMAD clade</taxon>
        <taxon>Panicoideae</taxon>
        <taxon>Panicodae</taxon>
        <taxon>Paniceae</taxon>
        <taxon>Anthephorinae</taxon>
        <taxon>Digitaria</taxon>
    </lineage>
</organism>
<dbReference type="Proteomes" id="UP000636709">
    <property type="component" value="Unassembled WGS sequence"/>
</dbReference>
<feature type="region of interest" description="Disordered" evidence="1">
    <location>
        <begin position="143"/>
        <end position="176"/>
    </location>
</feature>
<proteinExistence type="predicted"/>
<dbReference type="PANTHER" id="PTHR34223:SF60">
    <property type="entry name" value="CYTOCHROME C OXIDASE SUBUNIT 5B MITOCHONDRIAL"/>
    <property type="match status" value="1"/>
</dbReference>
<feature type="compositionally biased region" description="Basic and acidic residues" evidence="1">
    <location>
        <begin position="152"/>
        <end position="176"/>
    </location>
</feature>
<evidence type="ECO:0000313" key="2">
    <source>
        <dbReference type="EMBL" id="KAF8662565.1"/>
    </source>
</evidence>
<dbReference type="AlphaFoldDB" id="A0A835E2R5"/>
<dbReference type="InterPro" id="IPR053197">
    <property type="entry name" value="F-box_SCFL_complex_component"/>
</dbReference>
<protein>
    <submittedName>
        <fullName evidence="2">Uncharacterized protein</fullName>
    </submittedName>
</protein>
<dbReference type="EMBL" id="JACEFO010002380">
    <property type="protein sequence ID" value="KAF8662565.1"/>
    <property type="molecule type" value="Genomic_DNA"/>
</dbReference>
<gene>
    <name evidence="2" type="ORF">HU200_056163</name>
</gene>
<feature type="compositionally biased region" description="Acidic residues" evidence="1">
    <location>
        <begin position="477"/>
        <end position="500"/>
    </location>
</feature>
<evidence type="ECO:0000313" key="3">
    <source>
        <dbReference type="Proteomes" id="UP000636709"/>
    </source>
</evidence>
<keyword evidence="3" id="KW-1185">Reference proteome</keyword>
<feature type="region of interest" description="Disordered" evidence="1">
    <location>
        <begin position="568"/>
        <end position="592"/>
    </location>
</feature>
<accession>A0A835E2R5</accession>
<feature type="compositionally biased region" description="Acidic residues" evidence="1">
    <location>
        <begin position="442"/>
        <end position="454"/>
    </location>
</feature>